<evidence type="ECO:0000313" key="2">
    <source>
        <dbReference type="Proteomes" id="UP001630127"/>
    </source>
</evidence>
<accession>A0ABD2ZQL6</accession>
<name>A0ABD2ZQL6_9GENT</name>
<comment type="caution">
    <text evidence="1">The sequence shown here is derived from an EMBL/GenBank/DDBJ whole genome shotgun (WGS) entry which is preliminary data.</text>
</comment>
<evidence type="ECO:0000313" key="1">
    <source>
        <dbReference type="EMBL" id="KAL3520470.1"/>
    </source>
</evidence>
<dbReference type="EMBL" id="JBJUIK010000008">
    <property type="protein sequence ID" value="KAL3520470.1"/>
    <property type="molecule type" value="Genomic_DNA"/>
</dbReference>
<keyword evidence="2" id="KW-1185">Reference proteome</keyword>
<protein>
    <submittedName>
        <fullName evidence="1">Uncharacterized protein</fullName>
    </submittedName>
</protein>
<gene>
    <name evidence="1" type="ORF">ACH5RR_018619</name>
</gene>
<proteinExistence type="predicted"/>
<dbReference type="AlphaFoldDB" id="A0ABD2ZQL6"/>
<reference evidence="1 2" key="1">
    <citation type="submission" date="2024-11" db="EMBL/GenBank/DDBJ databases">
        <title>A near-complete genome assembly of Cinchona calisaya.</title>
        <authorList>
            <person name="Lian D.C."/>
            <person name="Zhao X.W."/>
            <person name="Wei L."/>
        </authorList>
    </citation>
    <scope>NUCLEOTIDE SEQUENCE [LARGE SCALE GENOMIC DNA]</scope>
    <source>
        <tissue evidence="1">Nenye</tissue>
    </source>
</reference>
<organism evidence="1 2">
    <name type="scientific">Cinchona calisaya</name>
    <dbReference type="NCBI Taxonomy" id="153742"/>
    <lineage>
        <taxon>Eukaryota</taxon>
        <taxon>Viridiplantae</taxon>
        <taxon>Streptophyta</taxon>
        <taxon>Embryophyta</taxon>
        <taxon>Tracheophyta</taxon>
        <taxon>Spermatophyta</taxon>
        <taxon>Magnoliopsida</taxon>
        <taxon>eudicotyledons</taxon>
        <taxon>Gunneridae</taxon>
        <taxon>Pentapetalae</taxon>
        <taxon>asterids</taxon>
        <taxon>lamiids</taxon>
        <taxon>Gentianales</taxon>
        <taxon>Rubiaceae</taxon>
        <taxon>Cinchonoideae</taxon>
        <taxon>Cinchoneae</taxon>
        <taxon>Cinchona</taxon>
    </lineage>
</organism>
<sequence>MMSISIAKPIKSAPNRSEIVDFGNSMCHPKLCTALFSAVLVLVIPTLLFDFDHVGIRSFDPRHKLSLDLNRERAFVGEWKTSERNKPQQSGEILRKLNLSSVNFCAKLF</sequence>
<dbReference type="Proteomes" id="UP001630127">
    <property type="component" value="Unassembled WGS sequence"/>
</dbReference>